<evidence type="ECO:0000256" key="1">
    <source>
        <dbReference type="SAM" id="MobiDB-lite"/>
    </source>
</evidence>
<organism evidence="2 3">
    <name type="scientific">Symbiodinium natans</name>
    <dbReference type="NCBI Taxonomy" id="878477"/>
    <lineage>
        <taxon>Eukaryota</taxon>
        <taxon>Sar</taxon>
        <taxon>Alveolata</taxon>
        <taxon>Dinophyceae</taxon>
        <taxon>Suessiales</taxon>
        <taxon>Symbiodiniaceae</taxon>
        <taxon>Symbiodinium</taxon>
    </lineage>
</organism>
<comment type="caution">
    <text evidence="2">The sequence shown here is derived from an EMBL/GenBank/DDBJ whole genome shotgun (WGS) entry which is preliminary data.</text>
</comment>
<dbReference type="EMBL" id="CAJNDS010000122">
    <property type="protein sequence ID" value="CAE6966094.1"/>
    <property type="molecule type" value="Genomic_DNA"/>
</dbReference>
<proteinExistence type="predicted"/>
<evidence type="ECO:0000313" key="3">
    <source>
        <dbReference type="Proteomes" id="UP000604046"/>
    </source>
</evidence>
<accession>A0A812HXN8</accession>
<dbReference type="AlphaFoldDB" id="A0A812HXN8"/>
<reference evidence="2" key="1">
    <citation type="submission" date="2021-02" db="EMBL/GenBank/DDBJ databases">
        <authorList>
            <person name="Dougan E. K."/>
            <person name="Rhodes N."/>
            <person name="Thang M."/>
            <person name="Chan C."/>
        </authorList>
    </citation>
    <scope>NUCLEOTIDE SEQUENCE</scope>
</reference>
<dbReference type="Proteomes" id="UP000604046">
    <property type="component" value="Unassembled WGS sequence"/>
</dbReference>
<feature type="region of interest" description="Disordered" evidence="1">
    <location>
        <begin position="90"/>
        <end position="114"/>
    </location>
</feature>
<protein>
    <submittedName>
        <fullName evidence="2">Uncharacterized protein</fullName>
    </submittedName>
</protein>
<evidence type="ECO:0000313" key="2">
    <source>
        <dbReference type="EMBL" id="CAE6966094.1"/>
    </source>
</evidence>
<gene>
    <name evidence="2" type="ORF">SNAT2548_LOCUS2193</name>
</gene>
<sequence>MQLPVPVAARGVFASAPLPGRETTASPRLTRPLAGLPALFWWALAATAPTARFGGHSRTRGGVRAARRLVHRATQVLGAELRATFEKTAPNWAEGTSHLEAPRELQNRHRSLGA</sequence>
<name>A0A812HXN8_9DINO</name>
<keyword evidence="3" id="KW-1185">Reference proteome</keyword>